<organism evidence="2 3">
    <name type="scientific">Trachymyrmex septentrionalis</name>
    <dbReference type="NCBI Taxonomy" id="34720"/>
    <lineage>
        <taxon>Eukaryota</taxon>
        <taxon>Metazoa</taxon>
        <taxon>Ecdysozoa</taxon>
        <taxon>Arthropoda</taxon>
        <taxon>Hexapoda</taxon>
        <taxon>Insecta</taxon>
        <taxon>Pterygota</taxon>
        <taxon>Neoptera</taxon>
        <taxon>Endopterygota</taxon>
        <taxon>Hymenoptera</taxon>
        <taxon>Apocrita</taxon>
        <taxon>Aculeata</taxon>
        <taxon>Formicoidea</taxon>
        <taxon>Formicidae</taxon>
        <taxon>Myrmicinae</taxon>
        <taxon>Trachymyrmex</taxon>
    </lineage>
</organism>
<evidence type="ECO:0000313" key="2">
    <source>
        <dbReference type="EMBL" id="KYN36293.1"/>
    </source>
</evidence>
<dbReference type="InterPro" id="IPR050656">
    <property type="entry name" value="PINX1"/>
</dbReference>
<evidence type="ECO:0000313" key="3">
    <source>
        <dbReference type="Proteomes" id="UP000078541"/>
    </source>
</evidence>
<reference evidence="2 3" key="1">
    <citation type="submission" date="2016-03" db="EMBL/GenBank/DDBJ databases">
        <title>Trachymyrmex septentrionalis WGS genome.</title>
        <authorList>
            <person name="Nygaard S."/>
            <person name="Hu H."/>
            <person name="Boomsma J."/>
            <person name="Zhang G."/>
        </authorList>
    </citation>
    <scope>NUCLEOTIDE SEQUENCE [LARGE SCALE GENOMIC DNA]</scope>
    <source>
        <strain evidence="2">Tsep2-gDNA-1</strain>
        <tissue evidence="2">Whole body</tissue>
    </source>
</reference>
<keyword evidence="3" id="KW-1185">Reference proteome</keyword>
<protein>
    <submittedName>
        <fullName evidence="2">G patch domain-containing protein 4</fullName>
    </submittedName>
</protein>
<proteinExistence type="predicted"/>
<dbReference type="InterPro" id="IPR000467">
    <property type="entry name" value="G_patch_dom"/>
</dbReference>
<sequence length="471" mass="54495">MKLKTYLFFNTGKGLGKNENGIRIPVKLMTNQNKTGIGYDEHKPWWDRVYNDTVKNIKTECNDGKFSLMSVTDTATSKTNYQNFWKKSETLSPSEQIIFGTCSDSENLCEETSECMINQKTELCYNKTMHEPTEHNFTSNGKLERIAQQDALYLNTNPLLSDSIVHQKNDIDRNEKSDIKNIVLSKEIAKHKDKISTLMELSILEKSVIRHLEKNNNRMQNYLDMKKKVGAQRMKKDKYKKEKKNLKKMMSLYNSMTSDALGSTNEVKITGGLFYQHTRLIQDKLLKIKKKSINQTSDILPDVKLLGLERKREKGKDSIEHKVDQSLKMGTVIDNKADESFKKDWTIVDFAKTDKERENFDCKAIFPSKAAIDRRFEKEKAKNKYNNPIEEINRDFCCLSLKKKRTKKNLRPPSKGIMKITEKLRSEALANELNSAIQKLTIFQINSTDKLNANTVKEKFVVPTQTHFMPV</sequence>
<evidence type="ECO:0000259" key="1">
    <source>
        <dbReference type="PROSITE" id="PS50174"/>
    </source>
</evidence>
<feature type="domain" description="G-patch" evidence="1">
    <location>
        <begin position="1"/>
        <end position="42"/>
    </location>
</feature>
<dbReference type="EMBL" id="KQ981744">
    <property type="protein sequence ID" value="KYN36293.1"/>
    <property type="molecule type" value="Genomic_DNA"/>
</dbReference>
<dbReference type="AlphaFoldDB" id="A0A195F774"/>
<dbReference type="STRING" id="34720.A0A195F774"/>
<accession>A0A195F774</accession>
<name>A0A195F774_9HYME</name>
<dbReference type="GO" id="GO:0003676">
    <property type="term" value="F:nucleic acid binding"/>
    <property type="evidence" value="ECO:0007669"/>
    <property type="project" value="InterPro"/>
</dbReference>
<dbReference type="PROSITE" id="PS50174">
    <property type="entry name" value="G_PATCH"/>
    <property type="match status" value="1"/>
</dbReference>
<dbReference type="PANTHER" id="PTHR23149">
    <property type="entry name" value="G PATCH DOMAIN CONTAINING PROTEIN"/>
    <property type="match status" value="1"/>
</dbReference>
<dbReference type="Proteomes" id="UP000078541">
    <property type="component" value="Unassembled WGS sequence"/>
</dbReference>
<gene>
    <name evidence="2" type="ORF">ALC56_09253</name>
</gene>
<dbReference type="Pfam" id="PF01585">
    <property type="entry name" value="G-patch"/>
    <property type="match status" value="1"/>
</dbReference>